<comment type="caution">
    <text evidence="2">The sequence shown here is derived from an EMBL/GenBank/DDBJ whole genome shotgun (WGS) entry which is preliminary data.</text>
</comment>
<gene>
    <name evidence="2" type="ORF">F6U93_04030</name>
</gene>
<dbReference type="Pfam" id="PF14391">
    <property type="entry name" value="DUF4421"/>
    <property type="match status" value="1"/>
</dbReference>
<reference evidence="2 3" key="1">
    <citation type="submission" date="2019-09" db="EMBL/GenBank/DDBJ databases">
        <authorList>
            <person name="Cao W.R."/>
        </authorList>
    </citation>
    <scope>NUCLEOTIDE SEQUENCE [LARGE SCALE GENOMIC DNA]</scope>
    <source>
        <strain evidence="2 3">B1N29</strain>
    </source>
</reference>
<evidence type="ECO:0000313" key="2">
    <source>
        <dbReference type="EMBL" id="KAB1069313.1"/>
    </source>
</evidence>
<evidence type="ECO:0000256" key="1">
    <source>
        <dbReference type="SAM" id="SignalP"/>
    </source>
</evidence>
<evidence type="ECO:0000313" key="3">
    <source>
        <dbReference type="Proteomes" id="UP000441333"/>
    </source>
</evidence>
<dbReference type="RefSeq" id="WP_150937085.1">
    <property type="nucleotide sequence ID" value="NZ_WAAT01000026.1"/>
</dbReference>
<keyword evidence="1" id="KW-0732">Signal</keyword>
<protein>
    <submittedName>
        <fullName evidence="2">DUF4421 domain-containing protein</fullName>
    </submittedName>
</protein>
<accession>A0A6N6MIH9</accession>
<dbReference type="EMBL" id="WAAT01000026">
    <property type="protein sequence ID" value="KAB1069313.1"/>
    <property type="molecule type" value="Genomic_DNA"/>
</dbReference>
<proteinExistence type="predicted"/>
<sequence>MVKKLIIFFLLISSGGYAQTPIFKQLDSLDFVEIVDKLFIDHDIENYSIRVFTNYKSKQFRVSNDDFKSRYVPNNRYGVGFGFASSKLLVDFAFNVKGKEDVTHRFDLQGTTIIGKKNYVNFYFQTYKGFNVKNNYGADPVFRDDIRSFTMGINALRTLPEIEFSFSKLKAGLDHLDKKFYITGGFGAFWFYDYFSAEDDILPDSADLLFNDQAHIKRYNSTALGVLGGVLTVFKLPYDLTLSCNLMPGIGGVYKHVTLQDDSYKPSNHLLFKADYSIALGYNVERYYLSFIYGGGLYSTDLGYDNNYAFNLTKAKLAIGYKLSGRRKKKRL</sequence>
<feature type="signal peptide" evidence="1">
    <location>
        <begin position="1"/>
        <end position="18"/>
    </location>
</feature>
<organism evidence="2 3">
    <name type="scientific">Pseudotamlana haliotis</name>
    <dbReference type="NCBI Taxonomy" id="2614804"/>
    <lineage>
        <taxon>Bacteria</taxon>
        <taxon>Pseudomonadati</taxon>
        <taxon>Bacteroidota</taxon>
        <taxon>Flavobacteriia</taxon>
        <taxon>Flavobacteriales</taxon>
        <taxon>Flavobacteriaceae</taxon>
        <taxon>Pseudotamlana</taxon>
    </lineage>
</organism>
<dbReference type="AlphaFoldDB" id="A0A6N6MIH9"/>
<feature type="chain" id="PRO_5026989212" evidence="1">
    <location>
        <begin position="19"/>
        <end position="332"/>
    </location>
</feature>
<name>A0A6N6MIH9_9FLAO</name>
<dbReference type="Proteomes" id="UP000441333">
    <property type="component" value="Unassembled WGS sequence"/>
</dbReference>
<dbReference type="InterPro" id="IPR025535">
    <property type="entry name" value="DUF4421"/>
</dbReference>
<keyword evidence="3" id="KW-1185">Reference proteome</keyword>